<dbReference type="InterPro" id="IPR046960">
    <property type="entry name" value="PPR_At4g14850-like_plant"/>
</dbReference>
<feature type="repeat" description="PPR" evidence="2">
    <location>
        <begin position="29"/>
        <end position="63"/>
    </location>
</feature>
<dbReference type="GO" id="GO:0009451">
    <property type="term" value="P:RNA modification"/>
    <property type="evidence" value="ECO:0007669"/>
    <property type="project" value="InterPro"/>
</dbReference>
<keyword evidence="4" id="KW-1185">Reference proteome</keyword>
<evidence type="ECO:0000313" key="3">
    <source>
        <dbReference type="EMBL" id="GFZ07725.1"/>
    </source>
</evidence>
<dbReference type="Pfam" id="PF13041">
    <property type="entry name" value="PPR_2"/>
    <property type="match status" value="1"/>
</dbReference>
<keyword evidence="1" id="KW-0677">Repeat</keyword>
<feature type="repeat" description="PPR" evidence="2">
    <location>
        <begin position="98"/>
        <end position="132"/>
    </location>
</feature>
<accession>A0A7J0GA77</accession>
<comment type="caution">
    <text evidence="3">The sequence shown here is derived from an EMBL/GenBank/DDBJ whole genome shotgun (WGS) entry which is preliminary data.</text>
</comment>
<evidence type="ECO:0000313" key="4">
    <source>
        <dbReference type="Proteomes" id="UP000585474"/>
    </source>
</evidence>
<dbReference type="NCBIfam" id="TIGR00756">
    <property type="entry name" value="PPR"/>
    <property type="match status" value="2"/>
</dbReference>
<dbReference type="PANTHER" id="PTHR47926:SF526">
    <property type="entry name" value="PENTACOTRIPEPTIDE-REPEAT REGION OF PRORP DOMAIN-CONTAINING PROTEIN"/>
    <property type="match status" value="1"/>
</dbReference>
<name>A0A7J0GA77_9ERIC</name>
<reference evidence="3 4" key="1">
    <citation type="submission" date="2019-07" db="EMBL/GenBank/DDBJ databases">
        <title>De Novo Assembly of kiwifruit Actinidia rufa.</title>
        <authorList>
            <person name="Sugita-Konishi S."/>
            <person name="Sato K."/>
            <person name="Mori E."/>
            <person name="Abe Y."/>
            <person name="Kisaki G."/>
            <person name="Hamano K."/>
            <person name="Suezawa K."/>
            <person name="Otani M."/>
            <person name="Fukuda T."/>
            <person name="Manabe T."/>
            <person name="Gomi K."/>
            <person name="Tabuchi M."/>
            <person name="Akimitsu K."/>
            <person name="Kataoka I."/>
        </authorList>
    </citation>
    <scope>NUCLEOTIDE SEQUENCE [LARGE SCALE GENOMIC DNA]</scope>
    <source>
        <strain evidence="4">cv. Fuchu</strain>
    </source>
</reference>
<dbReference type="Proteomes" id="UP000585474">
    <property type="component" value="Unassembled WGS sequence"/>
</dbReference>
<dbReference type="FunFam" id="1.25.40.10:FF:000348">
    <property type="entry name" value="Pentatricopeptide repeat-containing protein chloroplastic"/>
    <property type="match status" value="1"/>
</dbReference>
<sequence length="299" mass="33073">MIRGHAQSETPCKAIELYNHMEAERAVTNGFTYSFVISACARSGLLREGEQMHSKVIANGFCSNLFVQTNLVNLYAMGGRSVGVGNARQVFGEMSERNVVTWNSLLAGYVRNRDIDMAYGIFNEMPERNVVSWTTMIAGCAQNGRCKKALALFGEMQRVNIELDQVVLVAVLSACAELGDLKLGRIHKNAELAAHVAQKLTVELDPDRAAGYLVLLSNVYATTKRWQDASVVRRKMVEMGVKKPPGRSWVEIDGVIHDFVAGDWSPIHGYSIYKVLGEILAQAKSEGYKADILEQLIED</sequence>
<evidence type="ECO:0000256" key="2">
    <source>
        <dbReference type="PROSITE-ProRule" id="PRU00708"/>
    </source>
</evidence>
<dbReference type="EMBL" id="BJWL01000019">
    <property type="protein sequence ID" value="GFZ07725.1"/>
    <property type="molecule type" value="Genomic_DNA"/>
</dbReference>
<dbReference type="Pfam" id="PF20431">
    <property type="entry name" value="E_motif"/>
    <property type="match status" value="1"/>
</dbReference>
<organism evidence="3 4">
    <name type="scientific">Actinidia rufa</name>
    <dbReference type="NCBI Taxonomy" id="165716"/>
    <lineage>
        <taxon>Eukaryota</taxon>
        <taxon>Viridiplantae</taxon>
        <taxon>Streptophyta</taxon>
        <taxon>Embryophyta</taxon>
        <taxon>Tracheophyta</taxon>
        <taxon>Spermatophyta</taxon>
        <taxon>Magnoliopsida</taxon>
        <taxon>eudicotyledons</taxon>
        <taxon>Gunneridae</taxon>
        <taxon>Pentapetalae</taxon>
        <taxon>asterids</taxon>
        <taxon>Ericales</taxon>
        <taxon>Actinidiaceae</taxon>
        <taxon>Actinidia</taxon>
    </lineage>
</organism>
<evidence type="ECO:0000256" key="1">
    <source>
        <dbReference type="ARBA" id="ARBA00022737"/>
    </source>
</evidence>
<dbReference type="InterPro" id="IPR002885">
    <property type="entry name" value="PPR_rpt"/>
</dbReference>
<proteinExistence type="predicted"/>
<dbReference type="GO" id="GO:0003723">
    <property type="term" value="F:RNA binding"/>
    <property type="evidence" value="ECO:0007669"/>
    <property type="project" value="InterPro"/>
</dbReference>
<protein>
    <submittedName>
        <fullName evidence="3">Pentatricopeptide repeat (PPR) superfamily protein</fullName>
    </submittedName>
</protein>
<dbReference type="Pfam" id="PF01535">
    <property type="entry name" value="PPR"/>
    <property type="match status" value="1"/>
</dbReference>
<dbReference type="OrthoDB" id="185373at2759"/>
<dbReference type="InterPro" id="IPR046848">
    <property type="entry name" value="E_motif"/>
</dbReference>
<dbReference type="PANTHER" id="PTHR47926">
    <property type="entry name" value="PENTATRICOPEPTIDE REPEAT-CONTAINING PROTEIN"/>
    <property type="match status" value="1"/>
</dbReference>
<dbReference type="PROSITE" id="PS51375">
    <property type="entry name" value="PPR"/>
    <property type="match status" value="2"/>
</dbReference>
<dbReference type="Gene3D" id="1.25.40.10">
    <property type="entry name" value="Tetratricopeptide repeat domain"/>
    <property type="match status" value="2"/>
</dbReference>
<dbReference type="AlphaFoldDB" id="A0A7J0GA77"/>
<dbReference type="InterPro" id="IPR011990">
    <property type="entry name" value="TPR-like_helical_dom_sf"/>
</dbReference>
<gene>
    <name evidence="3" type="ORF">Acr_19g0006620</name>
</gene>